<evidence type="ECO:0000313" key="13">
    <source>
        <dbReference type="Proteomes" id="UP000053766"/>
    </source>
</evidence>
<feature type="domain" description="Ig-like" evidence="11">
    <location>
        <begin position="123"/>
        <end position="214"/>
    </location>
</feature>
<dbReference type="SUPFAM" id="SSF48726">
    <property type="entry name" value="Immunoglobulin"/>
    <property type="match status" value="9"/>
</dbReference>
<feature type="domain" description="Ig-like" evidence="11">
    <location>
        <begin position="418"/>
        <end position="508"/>
    </location>
</feature>
<dbReference type="InterPro" id="IPR003599">
    <property type="entry name" value="Ig_sub"/>
</dbReference>
<feature type="domain" description="Ig-like" evidence="11">
    <location>
        <begin position="222"/>
        <end position="312"/>
    </location>
</feature>
<feature type="transmembrane region" description="Helical" evidence="10">
    <location>
        <begin position="937"/>
        <end position="965"/>
    </location>
</feature>
<dbReference type="GO" id="GO:0040017">
    <property type="term" value="P:positive regulation of locomotion"/>
    <property type="evidence" value="ECO:0007669"/>
    <property type="project" value="UniProtKB-ARBA"/>
</dbReference>
<evidence type="ECO:0000256" key="8">
    <source>
        <dbReference type="ARBA" id="ARBA00023157"/>
    </source>
</evidence>
<feature type="domain" description="Ig-like" evidence="11">
    <location>
        <begin position="320"/>
        <end position="412"/>
    </location>
</feature>
<evidence type="ECO:0000256" key="5">
    <source>
        <dbReference type="ARBA" id="ARBA00022737"/>
    </source>
</evidence>
<dbReference type="InterPro" id="IPR013783">
    <property type="entry name" value="Ig-like_fold"/>
</dbReference>
<protein>
    <submittedName>
        <fullName evidence="12">Immunoglobulin I-set domain protein</fullName>
    </submittedName>
</protein>
<dbReference type="InterPro" id="IPR003598">
    <property type="entry name" value="Ig_sub2"/>
</dbReference>
<dbReference type="Pfam" id="PF07679">
    <property type="entry name" value="I-set"/>
    <property type="match status" value="9"/>
</dbReference>
<evidence type="ECO:0000313" key="12">
    <source>
        <dbReference type="EMBL" id="KJH44302.1"/>
    </source>
</evidence>
<keyword evidence="10" id="KW-0812">Transmembrane</keyword>
<comment type="subcellular location">
    <subcellularLocation>
        <location evidence="1">Cytoplasm</location>
        <location evidence="1">Myofibril</location>
        <location evidence="1">Sarcomere</location>
        <location evidence="1">A band</location>
    </subcellularLocation>
</comment>
<dbReference type="OrthoDB" id="5985519at2759"/>
<evidence type="ECO:0000256" key="7">
    <source>
        <dbReference type="ARBA" id="ARBA00022840"/>
    </source>
</evidence>
<dbReference type="GO" id="GO:0007156">
    <property type="term" value="P:homophilic cell adhesion via plasma membrane adhesion molecules"/>
    <property type="evidence" value="ECO:0007669"/>
    <property type="project" value="TreeGrafter"/>
</dbReference>
<dbReference type="Gene3D" id="2.60.40.10">
    <property type="entry name" value="Immunoglobulins"/>
    <property type="match status" value="9"/>
</dbReference>
<keyword evidence="7" id="KW-0067">ATP-binding</keyword>
<dbReference type="FunFam" id="2.60.40.10:FF:000080">
    <property type="entry name" value="Myosin light chain kinase, smooth muscle"/>
    <property type="match status" value="1"/>
</dbReference>
<evidence type="ECO:0000259" key="11">
    <source>
        <dbReference type="PROSITE" id="PS50835"/>
    </source>
</evidence>
<evidence type="ECO:0000256" key="4">
    <source>
        <dbReference type="ARBA" id="ARBA00022729"/>
    </source>
</evidence>
<dbReference type="PROSITE" id="PS50835">
    <property type="entry name" value="IG_LIKE"/>
    <property type="match status" value="9"/>
</dbReference>
<dbReference type="FunFam" id="2.60.40.10:FF:000107">
    <property type="entry name" value="Myosin, light chain kinase a"/>
    <property type="match status" value="1"/>
</dbReference>
<evidence type="ECO:0000256" key="1">
    <source>
        <dbReference type="ARBA" id="ARBA00004161"/>
    </source>
</evidence>
<proteinExistence type="inferred from homology"/>
<dbReference type="InterPro" id="IPR050958">
    <property type="entry name" value="Cell_Adh-Cytoskel_Orgn"/>
</dbReference>
<reference evidence="13" key="2">
    <citation type="journal article" date="2016" name="Sci. Rep.">
        <title>Dictyocaulus viviparus genome, variome and transcriptome elucidate lungworm biology and support future intervention.</title>
        <authorList>
            <person name="McNulty S.N."/>
            <person name="Strube C."/>
            <person name="Rosa B.A."/>
            <person name="Martin J.C."/>
            <person name="Tyagi R."/>
            <person name="Choi Y.J."/>
            <person name="Wang Q."/>
            <person name="Hallsworth Pepin K."/>
            <person name="Zhang X."/>
            <person name="Ozersky P."/>
            <person name="Wilson R.K."/>
            <person name="Sternberg P.W."/>
            <person name="Gasser R.B."/>
            <person name="Mitreva M."/>
        </authorList>
    </citation>
    <scope>NUCLEOTIDE SEQUENCE [LARGE SCALE GENOMIC DNA]</scope>
    <source>
        <strain evidence="13">HannoverDv2000</strain>
    </source>
</reference>
<keyword evidence="10" id="KW-0472">Membrane</keyword>
<evidence type="ECO:0000256" key="9">
    <source>
        <dbReference type="ARBA" id="ARBA00023319"/>
    </source>
</evidence>
<feature type="domain" description="Ig-like" evidence="11">
    <location>
        <begin position="712"/>
        <end position="796"/>
    </location>
</feature>
<dbReference type="AlphaFoldDB" id="A0A0D8XKM1"/>
<dbReference type="EMBL" id="KN716484">
    <property type="protein sequence ID" value="KJH44302.1"/>
    <property type="molecule type" value="Genomic_DNA"/>
</dbReference>
<dbReference type="InterPro" id="IPR036179">
    <property type="entry name" value="Ig-like_dom_sf"/>
</dbReference>
<dbReference type="PANTHER" id="PTHR45080">
    <property type="entry name" value="CONTACTIN 5"/>
    <property type="match status" value="1"/>
</dbReference>
<dbReference type="InterPro" id="IPR007110">
    <property type="entry name" value="Ig-like_dom"/>
</dbReference>
<feature type="domain" description="Ig-like" evidence="11">
    <location>
        <begin position="614"/>
        <end position="704"/>
    </location>
</feature>
<comment type="similarity">
    <text evidence="2">Belongs to the protein kinase superfamily. CAMK Ser/Thr protein kinase family.</text>
</comment>
<keyword evidence="10" id="KW-1133">Transmembrane helix</keyword>
<dbReference type="PANTHER" id="PTHR45080:SF8">
    <property type="entry name" value="IG-LIKE DOMAIN-CONTAINING PROTEIN"/>
    <property type="match status" value="1"/>
</dbReference>
<evidence type="ECO:0000256" key="10">
    <source>
        <dbReference type="SAM" id="Phobius"/>
    </source>
</evidence>
<dbReference type="SMART" id="SM00408">
    <property type="entry name" value="IGc2"/>
    <property type="match status" value="9"/>
</dbReference>
<dbReference type="STRING" id="29172.A0A0D8XKM1"/>
<name>A0A0D8XKM1_DICVI</name>
<sequence length="981" mass="109005">MCKFDLYFFVYCVYLHFSTNLITALAPTFTRSLTDQSISIGEQLILICSVNGIPQPHVEFYRENTRLLSSDRISVEHDSTNTHWRMVIKESVEEDYGRYRAVARNTVGTAISESSVTKKTEAPTFERGLKYTKINERDEIRLEVKVSSGTQPITVLWYKDNQSIKQDTAHEILSDIHTNTYSLIIKESKITDTGRYTVKAENIAGSSESTADVEVIQITEKPTFVKKLTSSEININESIVLDVTVKGQPSPEVSWKKNGQQLSIDGSHIISRSEKDGNFSITISSVGVDDAGEYSCVATNEVGTEECRATLTVKKILEAPQFIEKLEPVIIKETETTSLSTTVTGKPQPEIKWFKDDNEINIDNVHVFAREEGVGHFILTIKDIKMADQGVYSCKAFNEVGEACTEASVHVSKHSIAPQFTETLRAIQVKETEAVNLSVTVTGSPTPKLTWFKDDVPIDIDNVHVLTKDEGSGHFVLTIKDAKVTDVGSYSCKAVNEAGEAYTEATVNVSKESVAPQFTETLRAVQVKETEAVNLSVTVTGSPTPKLTWFKDDVPIDIDNVHVLTKDEGSGHFVLTIKDAKVTDVGSYSCKAVNDAGEARTEATVNVAKESIAPQFTEILKPLEVTEGQSFQAHVTVTGSPAPNVVWLKDNVPVELDSTHVICKDHGDGQFTLVINNAQVSDIGSYSCRASNEAGIAETEAKFSVIEELLSPHFEEKLTPLEVDMGKPAMLSCTVIGKPEPEVTWFKDGVAIQIDHDHFSRKDSIGEHALIIKNLRVEDVGSYSCEAVNKAGKDITIADVKFPKYGFEKTKTEDVEPLFIEPLEESYANDGEMVVLECRVNEESHPEILWYKNNVPIEIDQQHMITEMLDDGRVKLTIYNVTGEDIGSYRCEAVNKAGKAETQAKLNYARYMKETVSDESEHLSEIAIEPVAKAGGFLLFLSSIVFFLIARLACWLFFLLFWYFCCDHVFKFPPRYEINGL</sequence>
<dbReference type="FunFam" id="2.60.40.10:FF:000145">
    <property type="entry name" value="Myosin light chain kinase, smooth muscle"/>
    <property type="match status" value="1"/>
</dbReference>
<dbReference type="FunFam" id="2.60.40.10:FF:000425">
    <property type="entry name" value="Myosin light chain kinase"/>
    <property type="match status" value="5"/>
</dbReference>
<keyword evidence="5" id="KW-0677">Repeat</keyword>
<evidence type="ECO:0000256" key="3">
    <source>
        <dbReference type="ARBA" id="ARBA00022490"/>
    </source>
</evidence>
<keyword evidence="8" id="KW-1015">Disulfide bond</keyword>
<feature type="domain" description="Ig-like" evidence="11">
    <location>
        <begin position="516"/>
        <end position="606"/>
    </location>
</feature>
<dbReference type="GO" id="GO:0005886">
    <property type="term" value="C:plasma membrane"/>
    <property type="evidence" value="ECO:0007669"/>
    <property type="project" value="TreeGrafter"/>
</dbReference>
<keyword evidence="6" id="KW-0547">Nucleotide-binding</keyword>
<dbReference type="Proteomes" id="UP000053766">
    <property type="component" value="Unassembled WGS sequence"/>
</dbReference>
<organism evidence="12 13">
    <name type="scientific">Dictyocaulus viviparus</name>
    <name type="common">Bovine lungworm</name>
    <dbReference type="NCBI Taxonomy" id="29172"/>
    <lineage>
        <taxon>Eukaryota</taxon>
        <taxon>Metazoa</taxon>
        <taxon>Ecdysozoa</taxon>
        <taxon>Nematoda</taxon>
        <taxon>Chromadorea</taxon>
        <taxon>Rhabditida</taxon>
        <taxon>Rhabditina</taxon>
        <taxon>Rhabditomorpha</taxon>
        <taxon>Strongyloidea</taxon>
        <taxon>Metastrongylidae</taxon>
        <taxon>Dictyocaulus</taxon>
    </lineage>
</organism>
<dbReference type="GO" id="GO:0060298">
    <property type="term" value="P:positive regulation of sarcomere organization"/>
    <property type="evidence" value="ECO:0007669"/>
    <property type="project" value="UniProtKB-ARBA"/>
</dbReference>
<feature type="domain" description="Ig-like" evidence="11">
    <location>
        <begin position="27"/>
        <end position="117"/>
    </location>
</feature>
<reference evidence="12 13" key="1">
    <citation type="submission" date="2013-11" db="EMBL/GenBank/DDBJ databases">
        <title>Draft genome of the bovine lungworm Dictyocaulus viviparus.</title>
        <authorList>
            <person name="Mitreva M."/>
        </authorList>
    </citation>
    <scope>NUCLEOTIDE SEQUENCE [LARGE SCALE GENOMIC DNA]</scope>
    <source>
        <strain evidence="12 13">HannoverDv2000</strain>
    </source>
</reference>
<accession>A0A0D8XKM1</accession>
<evidence type="ECO:0000256" key="2">
    <source>
        <dbReference type="ARBA" id="ARBA00006692"/>
    </source>
</evidence>
<keyword evidence="4" id="KW-0732">Signal</keyword>
<evidence type="ECO:0000256" key="6">
    <source>
        <dbReference type="ARBA" id="ARBA00022741"/>
    </source>
</evidence>
<feature type="domain" description="Ig-like" evidence="11">
    <location>
        <begin position="817"/>
        <end position="907"/>
    </location>
</feature>
<dbReference type="GO" id="GO:0019899">
    <property type="term" value="F:enzyme binding"/>
    <property type="evidence" value="ECO:0007669"/>
    <property type="project" value="UniProtKB-ARBA"/>
</dbReference>
<dbReference type="FunFam" id="2.60.40.10:FF:000032">
    <property type="entry name" value="palladin isoform X1"/>
    <property type="match status" value="1"/>
</dbReference>
<dbReference type="SMART" id="SM00409">
    <property type="entry name" value="IG"/>
    <property type="match status" value="9"/>
</dbReference>
<gene>
    <name evidence="12" type="ORF">DICVIV_09669</name>
</gene>
<keyword evidence="3" id="KW-0963">Cytoplasm</keyword>
<dbReference type="GO" id="GO:0045989">
    <property type="term" value="P:positive regulation of striated muscle contraction"/>
    <property type="evidence" value="ECO:0007669"/>
    <property type="project" value="UniProtKB-ARBA"/>
</dbReference>
<dbReference type="GO" id="GO:0031672">
    <property type="term" value="C:A band"/>
    <property type="evidence" value="ECO:0007669"/>
    <property type="project" value="UniProtKB-SubCell"/>
</dbReference>
<keyword evidence="13" id="KW-1185">Reference proteome</keyword>
<dbReference type="GO" id="GO:0005524">
    <property type="term" value="F:ATP binding"/>
    <property type="evidence" value="ECO:0007669"/>
    <property type="project" value="UniProtKB-KW"/>
</dbReference>
<dbReference type="InterPro" id="IPR013098">
    <property type="entry name" value="Ig_I-set"/>
</dbReference>
<keyword evidence="9" id="KW-0393">Immunoglobulin domain</keyword>